<dbReference type="Pfam" id="PF17921">
    <property type="entry name" value="Integrase_H2C2"/>
    <property type="match status" value="1"/>
</dbReference>
<dbReference type="RefSeq" id="XP_028968437.1">
    <property type="nucleotide sequence ID" value="XM_029112604.1"/>
</dbReference>
<dbReference type="GO" id="GO:0003676">
    <property type="term" value="F:nucleic acid binding"/>
    <property type="evidence" value="ECO:0007669"/>
    <property type="project" value="InterPro"/>
</dbReference>
<dbReference type="InterPro" id="IPR040676">
    <property type="entry name" value="DUF5641"/>
</dbReference>
<dbReference type="Pfam" id="PF05380">
    <property type="entry name" value="Peptidase_A17"/>
    <property type="match status" value="1"/>
</dbReference>
<dbReference type="SUPFAM" id="SSF56672">
    <property type="entry name" value="DNA/RNA polymerases"/>
    <property type="match status" value="1"/>
</dbReference>
<dbReference type="InterPro" id="IPR012337">
    <property type="entry name" value="RNaseH-like_sf"/>
</dbReference>
<dbReference type="InterPro" id="IPR043502">
    <property type="entry name" value="DNA/RNA_pol_sf"/>
</dbReference>
<evidence type="ECO:0000259" key="1">
    <source>
        <dbReference type="PROSITE" id="PS50994"/>
    </source>
</evidence>
<dbReference type="GO" id="GO:0042575">
    <property type="term" value="C:DNA polymerase complex"/>
    <property type="evidence" value="ECO:0007669"/>
    <property type="project" value="UniProtKB-ARBA"/>
</dbReference>
<dbReference type="GO" id="GO:0071897">
    <property type="term" value="P:DNA biosynthetic process"/>
    <property type="evidence" value="ECO:0007669"/>
    <property type="project" value="UniProtKB-ARBA"/>
</dbReference>
<keyword evidence="2" id="KW-1185">Reference proteome</keyword>
<reference evidence="3" key="1">
    <citation type="submission" date="2025-08" db="UniProtKB">
        <authorList>
            <consortium name="RefSeq"/>
        </authorList>
    </citation>
    <scope>IDENTIFICATION</scope>
</reference>
<gene>
    <name evidence="3" type="primary">LOC114828435</name>
</gene>
<accession>A0AAJ7SGV3</accession>
<dbReference type="GeneID" id="114828435"/>
<dbReference type="InterPro" id="IPR041588">
    <property type="entry name" value="Integrase_H2C2"/>
</dbReference>
<dbReference type="GO" id="GO:0015074">
    <property type="term" value="P:DNA integration"/>
    <property type="evidence" value="ECO:0007669"/>
    <property type="project" value="InterPro"/>
</dbReference>
<dbReference type="InterPro" id="IPR036397">
    <property type="entry name" value="RNaseH_sf"/>
</dbReference>
<dbReference type="SUPFAM" id="SSF53098">
    <property type="entry name" value="Ribonuclease H-like"/>
    <property type="match status" value="1"/>
</dbReference>
<dbReference type="Gene3D" id="3.30.420.10">
    <property type="entry name" value="Ribonuclease H-like superfamily/Ribonuclease H"/>
    <property type="match status" value="1"/>
</dbReference>
<dbReference type="PROSITE" id="PS50994">
    <property type="entry name" value="INTEGRASE"/>
    <property type="match status" value="1"/>
</dbReference>
<feature type="domain" description="Integrase catalytic" evidence="1">
    <location>
        <begin position="655"/>
        <end position="840"/>
    </location>
</feature>
<dbReference type="Pfam" id="PF18701">
    <property type="entry name" value="DUF5641"/>
    <property type="match status" value="1"/>
</dbReference>
<proteinExistence type="predicted"/>
<protein>
    <submittedName>
        <fullName evidence="3">Uncharacterized protein LOC114828435</fullName>
    </submittedName>
</protein>
<name>A0AAJ7SGV3_9ACAR</name>
<dbReference type="KEGG" id="goe:114828435"/>
<dbReference type="PANTHER" id="PTHR47331">
    <property type="entry name" value="PHD-TYPE DOMAIN-CONTAINING PROTEIN"/>
    <property type="match status" value="1"/>
</dbReference>
<evidence type="ECO:0000313" key="2">
    <source>
        <dbReference type="Proteomes" id="UP000694867"/>
    </source>
</evidence>
<dbReference type="AlphaFoldDB" id="A0AAJ7SGV3"/>
<dbReference type="Gene3D" id="1.10.340.70">
    <property type="match status" value="1"/>
</dbReference>
<sequence>MRFRTQSITLLADIEKSFPQIIIEEKDRDALRFLWDLDNSGHPRTFRLTRNYFGFASSSFILAACIQTLIKWHEPAYPETARLIRENHYVDDVATGAANEKEAMEIYKQTKEIFAHGSFNLRKWSSNSAALTEMFRHNGDGIEQYDSSSWCRVLGMNYNQSADTMKLIVTNASTNLEIVTKRTVLSIVASVFDRMGIVAPLLVPAKVLMQKLWTLKISWDDPVPEDVNRDFRKWIEDLKRIESVTIPRRYWEGGNPSEKTLHVFADASQHAYGFCAYIVSSMGTSRTSTLMLAKSRVAPLRNATIPRLELMALTLAAEALSYIRTQCRIECEEEHLWTDNSGVFFQATSEYPEKLPTFARNRVQKIRQLAGRATIHHVPGQLNPADLVSRGCTFSEFERSCWLSGPDFIRKPKSMWPKPPGEYQSEPLQATEAKELSEFKSFLIRRPEQPEEVAVNLVVDTQSTLQNEPVLRFDSCSRWNLYLRAVVRFRRTVDYWRKRGDKEQLQSPILQEELERAETFIVSQVQAASYGQEIRHITAGLNLPKTSPIRVFAPFLKDGLLCLGGRLESNVGELPKHPVILPPKHPVTRMILRDVHERSCHAGPTHVIVATRHKYWIPQGKRIVRNIIHSCKNCRAFHLRPASATVGPPPEARVSKSQPFEHVGTDVLGPLMVKQGNEQKKVWVILYTCCAMRAVHLEIIQSLSTVELMMSLRRFKARRGCPRTFYSDNAKAYQRAAEDLKALCELMKNTNIQEQLATEGIEWKFSIERAPWYMGFTERLVGSVKSALKKVLGKTVVTEQELLTVLCEVESMINRRPLCDVPESEHIDVLTPMHFLVNRTEDPVQESIAPNKIRAQDLLKRWRHKKLIVESIWKRWEHEYLLLLREFHEKVPKDLSTITVGQVVIIKDPKTPKLFWRLGRVEKLNFSRDKVIRSCLLRLGNGRMTQRALKYLYPLEVV</sequence>
<dbReference type="Proteomes" id="UP000694867">
    <property type="component" value="Unplaced"/>
</dbReference>
<dbReference type="InterPro" id="IPR001584">
    <property type="entry name" value="Integrase_cat-core"/>
</dbReference>
<dbReference type="PANTHER" id="PTHR47331:SF4">
    <property type="entry name" value="PEPTIDASE S1 DOMAIN-CONTAINING PROTEIN"/>
    <property type="match status" value="1"/>
</dbReference>
<organism evidence="2 3">
    <name type="scientific">Galendromus occidentalis</name>
    <name type="common">western predatory mite</name>
    <dbReference type="NCBI Taxonomy" id="34638"/>
    <lineage>
        <taxon>Eukaryota</taxon>
        <taxon>Metazoa</taxon>
        <taxon>Ecdysozoa</taxon>
        <taxon>Arthropoda</taxon>
        <taxon>Chelicerata</taxon>
        <taxon>Arachnida</taxon>
        <taxon>Acari</taxon>
        <taxon>Parasitiformes</taxon>
        <taxon>Mesostigmata</taxon>
        <taxon>Gamasina</taxon>
        <taxon>Phytoseioidea</taxon>
        <taxon>Phytoseiidae</taxon>
        <taxon>Typhlodrominae</taxon>
        <taxon>Galendromus</taxon>
    </lineage>
</organism>
<evidence type="ECO:0000313" key="3">
    <source>
        <dbReference type="RefSeq" id="XP_028968437.1"/>
    </source>
</evidence>
<dbReference type="InterPro" id="IPR008042">
    <property type="entry name" value="Retrotrans_Pao"/>
</dbReference>